<evidence type="ECO:0000313" key="3">
    <source>
        <dbReference type="Proteomes" id="UP000799750"/>
    </source>
</evidence>
<feature type="compositionally biased region" description="Basic and acidic residues" evidence="1">
    <location>
        <begin position="111"/>
        <end position="123"/>
    </location>
</feature>
<proteinExistence type="predicted"/>
<dbReference type="AlphaFoldDB" id="A0A6A6RFC6"/>
<dbReference type="Proteomes" id="UP000799750">
    <property type="component" value="Unassembled WGS sequence"/>
</dbReference>
<protein>
    <submittedName>
        <fullName evidence="2">Uncharacterized protein</fullName>
    </submittedName>
</protein>
<dbReference type="EMBL" id="MU004181">
    <property type="protein sequence ID" value="KAF2503174.1"/>
    <property type="molecule type" value="Genomic_DNA"/>
</dbReference>
<evidence type="ECO:0000313" key="2">
    <source>
        <dbReference type="EMBL" id="KAF2503174.1"/>
    </source>
</evidence>
<sequence>MATTNSDRRHQPCYLLRDHGIPCVVWFEDAIGYYGVPTVVFDLYVLVSDIEAAAQVLTQNGWTLVPQEKGKIGNANVKCAQRRLAPPYEDVQEAELSVSYPHISMPPPPSEDSHEAELSDHRPHTYIPPPPSTKPPGPTTTVLLPAADWNFNLEGYSPEHTETLITAVIPPLAGLVDALIDSLLDCSSNNGMLRDHLAVQIAYLYSWAPALQERAFADHLMYEHRQYHFDVLSGMSHVTVPFISHQGKVREALRKGTHELRDCSARDNKDLFSGEWEARVLASMPNPFPEEQEDGKVEDGWEIYDHAEENESMASGYTKPGGLRGINRQGF</sequence>
<accession>A0A6A6RFC6</accession>
<gene>
    <name evidence="2" type="ORF">BU16DRAFT_588751</name>
</gene>
<organism evidence="2 3">
    <name type="scientific">Lophium mytilinum</name>
    <dbReference type="NCBI Taxonomy" id="390894"/>
    <lineage>
        <taxon>Eukaryota</taxon>
        <taxon>Fungi</taxon>
        <taxon>Dikarya</taxon>
        <taxon>Ascomycota</taxon>
        <taxon>Pezizomycotina</taxon>
        <taxon>Dothideomycetes</taxon>
        <taxon>Pleosporomycetidae</taxon>
        <taxon>Mytilinidiales</taxon>
        <taxon>Mytilinidiaceae</taxon>
        <taxon>Lophium</taxon>
    </lineage>
</organism>
<reference evidence="2" key="1">
    <citation type="journal article" date="2020" name="Stud. Mycol.">
        <title>101 Dothideomycetes genomes: a test case for predicting lifestyles and emergence of pathogens.</title>
        <authorList>
            <person name="Haridas S."/>
            <person name="Albert R."/>
            <person name="Binder M."/>
            <person name="Bloem J."/>
            <person name="Labutti K."/>
            <person name="Salamov A."/>
            <person name="Andreopoulos B."/>
            <person name="Baker S."/>
            <person name="Barry K."/>
            <person name="Bills G."/>
            <person name="Bluhm B."/>
            <person name="Cannon C."/>
            <person name="Castanera R."/>
            <person name="Culley D."/>
            <person name="Daum C."/>
            <person name="Ezra D."/>
            <person name="Gonzalez J."/>
            <person name="Henrissat B."/>
            <person name="Kuo A."/>
            <person name="Liang C."/>
            <person name="Lipzen A."/>
            <person name="Lutzoni F."/>
            <person name="Magnuson J."/>
            <person name="Mondo S."/>
            <person name="Nolan M."/>
            <person name="Ohm R."/>
            <person name="Pangilinan J."/>
            <person name="Park H.-J."/>
            <person name="Ramirez L."/>
            <person name="Alfaro M."/>
            <person name="Sun H."/>
            <person name="Tritt A."/>
            <person name="Yoshinaga Y."/>
            <person name="Zwiers L.-H."/>
            <person name="Turgeon B."/>
            <person name="Goodwin S."/>
            <person name="Spatafora J."/>
            <person name="Crous P."/>
            <person name="Grigoriev I."/>
        </authorList>
    </citation>
    <scope>NUCLEOTIDE SEQUENCE</scope>
    <source>
        <strain evidence="2">CBS 269.34</strain>
    </source>
</reference>
<feature type="compositionally biased region" description="Pro residues" evidence="1">
    <location>
        <begin position="126"/>
        <end position="138"/>
    </location>
</feature>
<feature type="region of interest" description="Disordered" evidence="1">
    <location>
        <begin position="100"/>
        <end position="138"/>
    </location>
</feature>
<feature type="region of interest" description="Disordered" evidence="1">
    <location>
        <begin position="308"/>
        <end position="331"/>
    </location>
</feature>
<name>A0A6A6RFC6_9PEZI</name>
<dbReference type="OrthoDB" id="2730545at2759"/>
<evidence type="ECO:0000256" key="1">
    <source>
        <dbReference type="SAM" id="MobiDB-lite"/>
    </source>
</evidence>
<keyword evidence="3" id="KW-1185">Reference proteome</keyword>